<comment type="caution">
    <text evidence="2">The sequence shown here is derived from an EMBL/GenBank/DDBJ whole genome shotgun (WGS) entry which is preliminary data.</text>
</comment>
<dbReference type="AlphaFoldDB" id="A0A812ULL4"/>
<feature type="region of interest" description="Disordered" evidence="1">
    <location>
        <begin position="37"/>
        <end position="58"/>
    </location>
</feature>
<dbReference type="EMBL" id="CAJNDS010002710">
    <property type="protein sequence ID" value="CAE7569771.1"/>
    <property type="molecule type" value="Genomic_DNA"/>
</dbReference>
<evidence type="ECO:0000313" key="2">
    <source>
        <dbReference type="EMBL" id="CAE7569771.1"/>
    </source>
</evidence>
<proteinExistence type="predicted"/>
<gene>
    <name evidence="2" type="ORF">SNAT2548_LOCUS32406</name>
</gene>
<protein>
    <submittedName>
        <fullName evidence="2">Uncharacterized protein</fullName>
    </submittedName>
</protein>
<evidence type="ECO:0000313" key="3">
    <source>
        <dbReference type="Proteomes" id="UP000604046"/>
    </source>
</evidence>
<accession>A0A812ULL4</accession>
<name>A0A812ULL4_9DINO</name>
<keyword evidence="3" id="KW-1185">Reference proteome</keyword>
<sequence length="71" mass="7917">MNQLLLNIQNLEKTLHHHRANEAYRASAVTQVQQWQAPDFSSFPSHGHGPPPGLDRSDLNFQAARASLAND</sequence>
<dbReference type="Proteomes" id="UP000604046">
    <property type="component" value="Unassembled WGS sequence"/>
</dbReference>
<organism evidence="2 3">
    <name type="scientific">Symbiodinium natans</name>
    <dbReference type="NCBI Taxonomy" id="878477"/>
    <lineage>
        <taxon>Eukaryota</taxon>
        <taxon>Sar</taxon>
        <taxon>Alveolata</taxon>
        <taxon>Dinophyceae</taxon>
        <taxon>Suessiales</taxon>
        <taxon>Symbiodiniaceae</taxon>
        <taxon>Symbiodinium</taxon>
    </lineage>
</organism>
<feature type="non-terminal residue" evidence="2">
    <location>
        <position position="1"/>
    </location>
</feature>
<reference evidence="2" key="1">
    <citation type="submission" date="2021-02" db="EMBL/GenBank/DDBJ databases">
        <authorList>
            <person name="Dougan E. K."/>
            <person name="Rhodes N."/>
            <person name="Thang M."/>
            <person name="Chan C."/>
        </authorList>
    </citation>
    <scope>NUCLEOTIDE SEQUENCE</scope>
</reference>
<evidence type="ECO:0000256" key="1">
    <source>
        <dbReference type="SAM" id="MobiDB-lite"/>
    </source>
</evidence>